<protein>
    <recommendedName>
        <fullName evidence="1">Rho-GAP domain-containing protein</fullName>
    </recommendedName>
</protein>
<keyword evidence="3" id="KW-1185">Reference proteome</keyword>
<dbReference type="AlphaFoldDB" id="A0A1Y2HGJ6"/>
<dbReference type="SUPFAM" id="SSF48350">
    <property type="entry name" value="GTPase activation domain, GAP"/>
    <property type="match status" value="1"/>
</dbReference>
<evidence type="ECO:0000259" key="1">
    <source>
        <dbReference type="Pfam" id="PF00620"/>
    </source>
</evidence>
<dbReference type="GO" id="GO:0007165">
    <property type="term" value="P:signal transduction"/>
    <property type="evidence" value="ECO:0007669"/>
    <property type="project" value="InterPro"/>
</dbReference>
<name>A0A1Y2HGJ6_9FUNG</name>
<evidence type="ECO:0000313" key="3">
    <source>
        <dbReference type="Proteomes" id="UP000193411"/>
    </source>
</evidence>
<evidence type="ECO:0000313" key="2">
    <source>
        <dbReference type="EMBL" id="ORZ33665.1"/>
    </source>
</evidence>
<proteinExistence type="predicted"/>
<feature type="domain" description="Rho-GAP" evidence="1">
    <location>
        <begin position="9"/>
        <end position="68"/>
    </location>
</feature>
<dbReference type="Proteomes" id="UP000193411">
    <property type="component" value="Unassembled WGS sequence"/>
</dbReference>
<gene>
    <name evidence="2" type="ORF">BCR44DRAFT_267838</name>
</gene>
<dbReference type="EMBL" id="MCFL01000034">
    <property type="protein sequence ID" value="ORZ33665.1"/>
    <property type="molecule type" value="Genomic_DNA"/>
</dbReference>
<comment type="caution">
    <text evidence="2">The sequence shown here is derived from an EMBL/GenBank/DDBJ whole genome shotgun (WGS) entry which is preliminary data.</text>
</comment>
<sequence length="103" mass="11538">MDQYAADLRTANQQQFKNALRCMLQCLDLHRLSVLACILHVVQAVIAKANCNSMDGENLAKMLAPSMFAFGQVSSIDAYDWAILALTVIFAEKDITWWFLPVS</sequence>
<dbReference type="InterPro" id="IPR000198">
    <property type="entry name" value="RhoGAP_dom"/>
</dbReference>
<reference evidence="2 3" key="1">
    <citation type="submission" date="2016-07" db="EMBL/GenBank/DDBJ databases">
        <title>Pervasive Adenine N6-methylation of Active Genes in Fungi.</title>
        <authorList>
            <consortium name="DOE Joint Genome Institute"/>
            <person name="Mondo S.J."/>
            <person name="Dannebaum R.O."/>
            <person name="Kuo R.C."/>
            <person name="Labutti K."/>
            <person name="Haridas S."/>
            <person name="Kuo A."/>
            <person name="Salamov A."/>
            <person name="Ahrendt S.R."/>
            <person name="Lipzen A."/>
            <person name="Sullivan W."/>
            <person name="Andreopoulos W.B."/>
            <person name="Clum A."/>
            <person name="Lindquist E."/>
            <person name="Daum C."/>
            <person name="Ramamoorthy G.K."/>
            <person name="Gryganskyi A."/>
            <person name="Culley D."/>
            <person name="Magnuson J.K."/>
            <person name="James T.Y."/>
            <person name="O'Malley M.A."/>
            <person name="Stajich J.E."/>
            <person name="Spatafora J.W."/>
            <person name="Visel A."/>
            <person name="Grigoriev I.V."/>
        </authorList>
    </citation>
    <scope>NUCLEOTIDE SEQUENCE [LARGE SCALE GENOMIC DNA]</scope>
    <source>
        <strain evidence="2 3">PL171</strain>
    </source>
</reference>
<organism evidence="2 3">
    <name type="scientific">Catenaria anguillulae PL171</name>
    <dbReference type="NCBI Taxonomy" id="765915"/>
    <lineage>
        <taxon>Eukaryota</taxon>
        <taxon>Fungi</taxon>
        <taxon>Fungi incertae sedis</taxon>
        <taxon>Blastocladiomycota</taxon>
        <taxon>Blastocladiomycetes</taxon>
        <taxon>Blastocladiales</taxon>
        <taxon>Catenariaceae</taxon>
        <taxon>Catenaria</taxon>
    </lineage>
</organism>
<dbReference type="Gene3D" id="1.10.555.10">
    <property type="entry name" value="Rho GTPase activation protein"/>
    <property type="match status" value="1"/>
</dbReference>
<accession>A0A1Y2HGJ6</accession>
<dbReference type="InterPro" id="IPR008936">
    <property type="entry name" value="Rho_GTPase_activation_prot"/>
</dbReference>
<dbReference type="Pfam" id="PF00620">
    <property type="entry name" value="RhoGAP"/>
    <property type="match status" value="1"/>
</dbReference>